<gene>
    <name evidence="2" type="ORF">BGZ65_009828</name>
</gene>
<dbReference type="OrthoDB" id="8249012at2759"/>
<dbReference type="PANTHER" id="PTHR21521:SF0">
    <property type="entry name" value="AMUN, ISOFORM A"/>
    <property type="match status" value="1"/>
</dbReference>
<accession>A0A9P6M7V7</accession>
<dbReference type="Proteomes" id="UP000749646">
    <property type="component" value="Unassembled WGS sequence"/>
</dbReference>
<sequence length="187" mass="19939">MAELKGVGPATASAILCAGEPTKVPFMADETMDSVPGLGTIAYTIPYYIRFATKVIEKAAQLKAKGSTVNSPHLVEKALWTDYMLDKYNIKRTTSGSTTITSTSGSGSKTDEVNLDKDSDTKTSTTRGSNKRKAPQQKEDSKAKKTSAESVKKNKTATAAAAAASATAKHQQQPKPKSTRSTRHSRP</sequence>
<name>A0A9P6M7V7_9FUNG</name>
<protein>
    <submittedName>
        <fullName evidence="2">Uncharacterized protein</fullName>
    </submittedName>
</protein>
<feature type="compositionally biased region" description="Basic residues" evidence="1">
    <location>
        <begin position="177"/>
        <end position="187"/>
    </location>
</feature>
<feature type="compositionally biased region" description="Low complexity" evidence="1">
    <location>
        <begin position="156"/>
        <end position="168"/>
    </location>
</feature>
<keyword evidence="3" id="KW-1185">Reference proteome</keyword>
<dbReference type="EMBL" id="JAAAHW010004667">
    <property type="protein sequence ID" value="KAF9972422.1"/>
    <property type="molecule type" value="Genomic_DNA"/>
</dbReference>
<feature type="compositionally biased region" description="Low complexity" evidence="1">
    <location>
        <begin position="94"/>
        <end position="108"/>
    </location>
</feature>
<comment type="caution">
    <text evidence="2">The sequence shown here is derived from an EMBL/GenBank/DDBJ whole genome shotgun (WGS) entry which is preliminary data.</text>
</comment>
<organism evidence="2 3">
    <name type="scientific">Modicella reniformis</name>
    <dbReference type="NCBI Taxonomy" id="1440133"/>
    <lineage>
        <taxon>Eukaryota</taxon>
        <taxon>Fungi</taxon>
        <taxon>Fungi incertae sedis</taxon>
        <taxon>Mucoromycota</taxon>
        <taxon>Mortierellomycotina</taxon>
        <taxon>Mortierellomycetes</taxon>
        <taxon>Mortierellales</taxon>
        <taxon>Mortierellaceae</taxon>
        <taxon>Modicella</taxon>
    </lineage>
</organism>
<feature type="region of interest" description="Disordered" evidence="1">
    <location>
        <begin position="94"/>
        <end position="187"/>
    </location>
</feature>
<evidence type="ECO:0000256" key="1">
    <source>
        <dbReference type="SAM" id="MobiDB-lite"/>
    </source>
</evidence>
<reference evidence="2" key="1">
    <citation type="journal article" date="2020" name="Fungal Divers.">
        <title>Resolving the Mortierellaceae phylogeny through synthesis of multi-gene phylogenetics and phylogenomics.</title>
        <authorList>
            <person name="Vandepol N."/>
            <person name="Liber J."/>
            <person name="Desiro A."/>
            <person name="Na H."/>
            <person name="Kennedy M."/>
            <person name="Barry K."/>
            <person name="Grigoriev I.V."/>
            <person name="Miller A.N."/>
            <person name="O'Donnell K."/>
            <person name="Stajich J.E."/>
            <person name="Bonito G."/>
        </authorList>
    </citation>
    <scope>NUCLEOTIDE SEQUENCE</scope>
    <source>
        <strain evidence="2">MES-2147</strain>
    </source>
</reference>
<evidence type="ECO:0000313" key="2">
    <source>
        <dbReference type="EMBL" id="KAF9972422.1"/>
    </source>
</evidence>
<evidence type="ECO:0000313" key="3">
    <source>
        <dbReference type="Proteomes" id="UP000749646"/>
    </source>
</evidence>
<feature type="compositionally biased region" description="Basic and acidic residues" evidence="1">
    <location>
        <begin position="109"/>
        <end position="121"/>
    </location>
</feature>
<proteinExistence type="predicted"/>
<dbReference type="AlphaFoldDB" id="A0A9P6M7V7"/>
<dbReference type="PANTHER" id="PTHR21521">
    <property type="entry name" value="AMUN, ISOFORM A"/>
    <property type="match status" value="1"/>
</dbReference>
<feature type="compositionally biased region" description="Basic and acidic residues" evidence="1">
    <location>
        <begin position="136"/>
        <end position="152"/>
    </location>
</feature>